<keyword evidence="2" id="KW-1185">Reference proteome</keyword>
<evidence type="ECO:0000313" key="1">
    <source>
        <dbReference type="EMBL" id="BCR06474.1"/>
    </source>
</evidence>
<protein>
    <recommendedName>
        <fullName evidence="3">PAS domain-containing protein</fullName>
    </recommendedName>
</protein>
<organism evidence="1 2">
    <name type="scientific">Desulfuromonas versatilis</name>
    <dbReference type="NCBI Taxonomy" id="2802975"/>
    <lineage>
        <taxon>Bacteria</taxon>
        <taxon>Pseudomonadati</taxon>
        <taxon>Thermodesulfobacteriota</taxon>
        <taxon>Desulfuromonadia</taxon>
        <taxon>Desulfuromonadales</taxon>
        <taxon>Desulfuromonadaceae</taxon>
        <taxon>Desulfuromonas</taxon>
    </lineage>
</organism>
<evidence type="ECO:0000313" key="2">
    <source>
        <dbReference type="Proteomes" id="UP001319827"/>
    </source>
</evidence>
<reference evidence="1 2" key="1">
    <citation type="journal article" date="2016" name="C (Basel)">
        <title>Selective Growth of and Electricity Production by Marine Exoelectrogenic Bacteria in Self-Aggregated Hydrogel of Microbially Reduced Graphene Oxide.</title>
        <authorList>
            <person name="Yoshida N."/>
            <person name="Goto Y."/>
            <person name="Miyata Y."/>
        </authorList>
    </citation>
    <scope>NUCLEOTIDE SEQUENCE [LARGE SCALE GENOMIC DNA]</scope>
    <source>
        <strain evidence="1 2">NIT-T3</strain>
    </source>
</reference>
<evidence type="ECO:0008006" key="3">
    <source>
        <dbReference type="Google" id="ProtNLM"/>
    </source>
</evidence>
<proteinExistence type="predicted"/>
<dbReference type="EMBL" id="AP024355">
    <property type="protein sequence ID" value="BCR06474.1"/>
    <property type="molecule type" value="Genomic_DNA"/>
</dbReference>
<accession>A0ABN6E3U6</accession>
<dbReference type="RefSeq" id="WP_221249851.1">
    <property type="nucleotide sequence ID" value="NZ_AP024355.1"/>
</dbReference>
<gene>
    <name evidence="1" type="ORF">DESUT3_35430</name>
</gene>
<name>A0ABN6E3U6_9BACT</name>
<dbReference type="Proteomes" id="UP001319827">
    <property type="component" value="Chromosome"/>
</dbReference>
<reference evidence="1 2" key="2">
    <citation type="journal article" date="2021" name="Int. J. Syst. Evol. Microbiol.">
        <title>Isolation and Polyphasic Characterization of Desulfuromonas versatilis sp. Nov., an Electrogenic Bacteria Capable of Versatile Metabolism Isolated from a Graphene Oxide-Reducing Enrichment Culture.</title>
        <authorList>
            <person name="Xie L."/>
            <person name="Yoshida N."/>
            <person name="Ishii S."/>
            <person name="Meng L."/>
        </authorList>
    </citation>
    <scope>NUCLEOTIDE SEQUENCE [LARGE SCALE GENOMIC DNA]</scope>
    <source>
        <strain evidence="1 2">NIT-T3</strain>
    </source>
</reference>
<sequence>MPEIAIDENLKRHFHLFWDNFPAPVLLLHKDRTILARNQAAEAAGMVPGTRCSDRGGAEVHRGCLAVQALREQSAKRSVEYIEQLGVVMDSYWIPLPGHPDLYVHFGIDITAFAAERLFPSACRGGAACTSCSGA</sequence>